<keyword evidence="1" id="KW-0732">Signal</keyword>
<feature type="chain" id="PRO_5037688160" description="Rap1a immunity protein domain-containing protein" evidence="1">
    <location>
        <begin position="22"/>
        <end position="127"/>
    </location>
</feature>
<accession>A0A918VEW4</accession>
<evidence type="ECO:0008006" key="4">
    <source>
        <dbReference type="Google" id="ProtNLM"/>
    </source>
</evidence>
<gene>
    <name evidence="2" type="ORF">GCM10011617_12000</name>
</gene>
<dbReference type="AlphaFoldDB" id="A0A918VEW4"/>
<organism evidence="2 3">
    <name type="scientific">Novosphingobium arvoryzae</name>
    <dbReference type="NCBI Taxonomy" id="1256514"/>
    <lineage>
        <taxon>Bacteria</taxon>
        <taxon>Pseudomonadati</taxon>
        <taxon>Pseudomonadota</taxon>
        <taxon>Alphaproteobacteria</taxon>
        <taxon>Sphingomonadales</taxon>
        <taxon>Sphingomonadaceae</taxon>
        <taxon>Novosphingobium</taxon>
    </lineage>
</organism>
<evidence type="ECO:0000313" key="2">
    <source>
        <dbReference type="EMBL" id="GGZ93681.1"/>
    </source>
</evidence>
<dbReference type="EMBL" id="BMZD01000002">
    <property type="protein sequence ID" value="GGZ93681.1"/>
    <property type="molecule type" value="Genomic_DNA"/>
</dbReference>
<evidence type="ECO:0000256" key="1">
    <source>
        <dbReference type="SAM" id="SignalP"/>
    </source>
</evidence>
<dbReference type="RefSeq" id="WP_189539510.1">
    <property type="nucleotide sequence ID" value="NZ_BMZD01000002.1"/>
</dbReference>
<evidence type="ECO:0000313" key="3">
    <source>
        <dbReference type="Proteomes" id="UP000634139"/>
    </source>
</evidence>
<sequence>MKSITAIIGGSLLLAAAPALANPGEMSVATFLAKADALRAKGPAALFSGDMKVLKSEGEAAGAAYRARLAAERAAGRPSSCPPPGGKARMSSDQLLAHLRAYPAPARGGTTMKTAMADYFIKTYPCR</sequence>
<protein>
    <recommendedName>
        <fullName evidence="4">Rap1a immunity protein domain-containing protein</fullName>
    </recommendedName>
</protein>
<dbReference type="Proteomes" id="UP000634139">
    <property type="component" value="Unassembled WGS sequence"/>
</dbReference>
<keyword evidence="3" id="KW-1185">Reference proteome</keyword>
<reference evidence="2" key="1">
    <citation type="journal article" date="2014" name="Int. J. Syst. Evol. Microbiol.">
        <title>Complete genome sequence of Corynebacterium casei LMG S-19264T (=DSM 44701T), isolated from a smear-ripened cheese.</title>
        <authorList>
            <consortium name="US DOE Joint Genome Institute (JGI-PGF)"/>
            <person name="Walter F."/>
            <person name="Albersmeier A."/>
            <person name="Kalinowski J."/>
            <person name="Ruckert C."/>
        </authorList>
    </citation>
    <scope>NUCLEOTIDE SEQUENCE</scope>
    <source>
        <strain evidence="2">KCTC 32422</strain>
    </source>
</reference>
<reference evidence="2" key="2">
    <citation type="submission" date="2020-09" db="EMBL/GenBank/DDBJ databases">
        <authorList>
            <person name="Sun Q."/>
            <person name="Kim S."/>
        </authorList>
    </citation>
    <scope>NUCLEOTIDE SEQUENCE</scope>
    <source>
        <strain evidence="2">KCTC 32422</strain>
    </source>
</reference>
<name>A0A918VEW4_9SPHN</name>
<proteinExistence type="predicted"/>
<feature type="signal peptide" evidence="1">
    <location>
        <begin position="1"/>
        <end position="21"/>
    </location>
</feature>
<comment type="caution">
    <text evidence="2">The sequence shown here is derived from an EMBL/GenBank/DDBJ whole genome shotgun (WGS) entry which is preliminary data.</text>
</comment>